<name>A0A2J8AHN8_9CHLO</name>
<dbReference type="EMBL" id="PGGS01000016">
    <property type="protein sequence ID" value="PNH12038.1"/>
    <property type="molecule type" value="Genomic_DNA"/>
</dbReference>
<feature type="transmembrane region" description="Helical" evidence="2">
    <location>
        <begin position="1240"/>
        <end position="1259"/>
    </location>
</feature>
<feature type="transmembrane region" description="Helical" evidence="2">
    <location>
        <begin position="356"/>
        <end position="383"/>
    </location>
</feature>
<feature type="transmembrane region" description="Helical" evidence="2">
    <location>
        <begin position="292"/>
        <end position="313"/>
    </location>
</feature>
<feature type="transmembrane region" description="Helical" evidence="2">
    <location>
        <begin position="403"/>
        <end position="420"/>
    </location>
</feature>
<dbReference type="OrthoDB" id="542883at2759"/>
<dbReference type="GO" id="GO:0005886">
    <property type="term" value="C:plasma membrane"/>
    <property type="evidence" value="ECO:0007669"/>
    <property type="project" value="TreeGrafter"/>
</dbReference>
<feature type="transmembrane region" description="Helical" evidence="2">
    <location>
        <begin position="1205"/>
        <end position="1228"/>
    </location>
</feature>
<feature type="transmembrane region" description="Helical" evidence="2">
    <location>
        <begin position="1305"/>
        <end position="1330"/>
    </location>
</feature>
<feature type="compositionally biased region" description="Low complexity" evidence="1">
    <location>
        <begin position="105"/>
        <end position="131"/>
    </location>
</feature>
<evidence type="ECO:0000313" key="4">
    <source>
        <dbReference type="EMBL" id="PNH12038.1"/>
    </source>
</evidence>
<dbReference type="InterPro" id="IPR003440">
    <property type="entry name" value="Glyco_trans_48_dom"/>
</dbReference>
<dbReference type="GO" id="GO:0006075">
    <property type="term" value="P:(1-&gt;3)-beta-D-glucan biosynthetic process"/>
    <property type="evidence" value="ECO:0007669"/>
    <property type="project" value="InterPro"/>
</dbReference>
<dbReference type="Proteomes" id="UP000236333">
    <property type="component" value="Unassembled WGS sequence"/>
</dbReference>
<dbReference type="PANTHER" id="PTHR12741:SF48">
    <property type="entry name" value="1,3-BETA-GLUCAN SYNTHASE COMPONENT FKS1-RELATED"/>
    <property type="match status" value="1"/>
</dbReference>
<feature type="domain" description="Glycosyl transferase 48" evidence="3">
    <location>
        <begin position="729"/>
        <end position="943"/>
    </location>
</feature>
<evidence type="ECO:0000259" key="3">
    <source>
        <dbReference type="Pfam" id="PF02364"/>
    </source>
</evidence>
<feature type="compositionally biased region" description="Gly residues" evidence="1">
    <location>
        <begin position="176"/>
        <end position="192"/>
    </location>
</feature>
<protein>
    <submittedName>
        <fullName evidence="4">Callose synthase 5</fullName>
    </submittedName>
</protein>
<feature type="region of interest" description="Disordered" evidence="1">
    <location>
        <begin position="105"/>
        <end position="137"/>
    </location>
</feature>
<organism evidence="4 5">
    <name type="scientific">Tetrabaena socialis</name>
    <dbReference type="NCBI Taxonomy" id="47790"/>
    <lineage>
        <taxon>Eukaryota</taxon>
        <taxon>Viridiplantae</taxon>
        <taxon>Chlorophyta</taxon>
        <taxon>core chlorophytes</taxon>
        <taxon>Chlorophyceae</taxon>
        <taxon>CS clade</taxon>
        <taxon>Chlamydomonadales</taxon>
        <taxon>Tetrabaenaceae</taxon>
        <taxon>Tetrabaena</taxon>
    </lineage>
</organism>
<feature type="domain" description="Glycosyl transferase 48" evidence="3">
    <location>
        <begin position="1047"/>
        <end position="1198"/>
    </location>
</feature>
<evidence type="ECO:0000256" key="2">
    <source>
        <dbReference type="SAM" id="Phobius"/>
    </source>
</evidence>
<dbReference type="PANTHER" id="PTHR12741">
    <property type="entry name" value="LYST-INTERACTING PROTEIN LIP5 DOPAMINE RESPONSIVE PROTEIN DRG-1"/>
    <property type="match status" value="1"/>
</dbReference>
<evidence type="ECO:0000256" key="1">
    <source>
        <dbReference type="SAM" id="MobiDB-lite"/>
    </source>
</evidence>
<dbReference type="GO" id="GO:0000148">
    <property type="term" value="C:1,3-beta-D-glucan synthase complex"/>
    <property type="evidence" value="ECO:0007669"/>
    <property type="project" value="InterPro"/>
</dbReference>
<keyword evidence="2" id="KW-0812">Transmembrane</keyword>
<evidence type="ECO:0000313" key="5">
    <source>
        <dbReference type="Proteomes" id="UP000236333"/>
    </source>
</evidence>
<keyword evidence="2" id="KW-0472">Membrane</keyword>
<feature type="transmembrane region" description="Helical" evidence="2">
    <location>
        <begin position="260"/>
        <end position="286"/>
    </location>
</feature>
<comment type="caution">
    <text evidence="4">The sequence shown here is derived from an EMBL/GenBank/DDBJ whole genome shotgun (WGS) entry which is preliminary data.</text>
</comment>
<feature type="transmembrane region" description="Helical" evidence="2">
    <location>
        <begin position="1279"/>
        <end position="1299"/>
    </location>
</feature>
<keyword evidence="2" id="KW-1133">Transmembrane helix</keyword>
<feature type="transmembrane region" description="Helical" evidence="2">
    <location>
        <begin position="542"/>
        <end position="565"/>
    </location>
</feature>
<feature type="transmembrane region" description="Helical" evidence="2">
    <location>
        <begin position="1083"/>
        <end position="1100"/>
    </location>
</feature>
<accession>A0A2J8AHN8</accession>
<feature type="transmembrane region" description="Helical" evidence="2">
    <location>
        <begin position="1121"/>
        <end position="1140"/>
    </location>
</feature>
<gene>
    <name evidence="4" type="ORF">TSOC_001053</name>
</gene>
<feature type="transmembrane region" description="Helical" evidence="2">
    <location>
        <begin position="1351"/>
        <end position="1373"/>
    </location>
</feature>
<keyword evidence="5" id="KW-1185">Reference proteome</keyword>
<dbReference type="GO" id="GO:0003843">
    <property type="term" value="F:1,3-beta-D-glucan synthase activity"/>
    <property type="evidence" value="ECO:0007669"/>
    <property type="project" value="InterPro"/>
</dbReference>
<feature type="transmembrane region" description="Helical" evidence="2">
    <location>
        <begin position="1152"/>
        <end position="1176"/>
    </location>
</feature>
<sequence length="1412" mass="153138">MATDGAEDPWQDAVTTAAEGQPARWHPATAFIAVHSLTAALRDPLFLFLSEQVFELGQARRQGLEAAMRLGYDDVTESMAHPAVVAAALAALPWATPAPTTIIASSGGAAAQPAAPRSNAPQPQRQQQRPRASAHEDEQYWSRLLALHDLSPSGVSRIPWQGDMAHYKPQLLRLLRGGGGSGREGEAEGGGNAHRWRSLGAGDEEAPALTSDQVSQAAAAAQSVAPDAAAEVGRLRCANAAADWWGRHVLRKTFVEHRSLAMPLIAFARVYQFQLCWFYLLCAWSWSNPDTIMHWIASAAALHWGTNCLLWSMQAVMSAGATMKRAGVVVPFHCSAAGRAHRSSGPSAPASTHGMIWWLLQLLLLGLCWGILGAGLYIAYIVWPKHDFYGYTCYPLFWGRSCYWWIAAGYAALVLAYEMLYRQFNLGGFARSHLYDLALRLMPGGGVTSASSAASPLYDPAVHLRTGLPYLLGNAALWGAALSLKFVIDYFILVRPAGKRLAEVLATDKLAWKVHIGWHWWPVGWPRNLNFDLDPCMAAAQVLVLFLLSLVSSGVAYSVACAVWGSLQGVRQGVGSIRHWGHIRSGFHRVQMEMRAKLLTPEAEHAPKTGSWPLRAAAASFRAVGTVLCLPFTSVLALLRWLGCLPVPVDGRPKSWEQREETMSVTAPFWNAVVQSLRGRDLLNDREAAALSFSAVSLSPASMLATWRRGASMAGPVNYYDTAAAGVGVILGEGKPENQNSAVPYCPGVLLQTIDMNQDNSLAQALKLRNATREFEPLGHGARQQQVAVVGYPEWIFSYRCGLLADLAAATERTFGTQIQRAMAFPSAVRTHYGHPDMWNRLFSMTRGGVSKANAVQHVSEDVFGGMNALKRGGLSRYCSYISVGKGRDMGLDSILGFEGKISKGCAEQLMSRDLRFLGSHMDFFRAMSLYHTAPGHFINTWLTASVEGGVVLPQTVGRRWAGPSDWDSQPQPAHSRTNHHPIEPLITTHRTPVHRPQVVTIHMGIWVQLLLLLGGVGSKEGNSSFASAIGAVQILQLGSFPLLGYLFNLWLEGGLATALATLARQLVGGGLLFHIFRSATSAFHLGRAVLFGGASYVATGRGFSLRRKTFTQVYVNYGRSHLYLGADILIMVILILVAGNNGSNAMPVPAAAMWSPLLVSAALLAGPFWFTPFFFRLNQVLRDTREFRGWVGGSGARGVRRYRFWSTLAVVLPRAVVAILSAIVAVTGARFEAANVPDLLWVLGGSVAAWVLLALRAAGQRAYLTSGLGLGWRWFKGVVQAVTMLAVAALAAVCLFMPKKGLRFSGVLITLYANYQLASLAATIAVAWLPKTMMARRLSNSAYQHADAALGTALAAVLIVICFIGEIGLIMVDKVQTLVQFNDRFSHSQAARPLAAAAVVRRCRAGAARRR</sequence>
<dbReference type="Pfam" id="PF02364">
    <property type="entry name" value="Glucan_synthase"/>
    <property type="match status" value="2"/>
</dbReference>
<feature type="region of interest" description="Disordered" evidence="1">
    <location>
        <begin position="176"/>
        <end position="198"/>
    </location>
</feature>
<reference evidence="4 5" key="1">
    <citation type="journal article" date="2017" name="Mol. Biol. Evol.">
        <title>The 4-celled Tetrabaena socialis nuclear genome reveals the essential components for genetic control of cell number at the origin of multicellularity in the volvocine lineage.</title>
        <authorList>
            <person name="Featherston J."/>
            <person name="Arakaki Y."/>
            <person name="Hanschen E.R."/>
            <person name="Ferris P.J."/>
            <person name="Michod R.E."/>
            <person name="Olson B.J.S.C."/>
            <person name="Nozaki H."/>
            <person name="Durand P.M."/>
        </authorList>
    </citation>
    <scope>NUCLEOTIDE SEQUENCE [LARGE SCALE GENOMIC DNA]</scope>
    <source>
        <strain evidence="4 5">NIES-571</strain>
    </source>
</reference>
<proteinExistence type="predicted"/>